<dbReference type="GO" id="GO:0016117">
    <property type="term" value="P:carotenoid biosynthetic process"/>
    <property type="evidence" value="ECO:0007669"/>
    <property type="project" value="UniProtKB-KW"/>
</dbReference>
<dbReference type="InterPro" id="IPR019845">
    <property type="entry name" value="Squalene/phytoene_synthase_CS"/>
</dbReference>
<dbReference type="SUPFAM" id="SSF48576">
    <property type="entry name" value="Terpenoid synthases"/>
    <property type="match status" value="1"/>
</dbReference>
<comment type="similarity">
    <text evidence="2">Belongs to the phytoene/squalene synthase family.</text>
</comment>
<dbReference type="CDD" id="cd00683">
    <property type="entry name" value="Trans_IPPS_HH"/>
    <property type="match status" value="1"/>
</dbReference>
<dbReference type="InterPro" id="IPR033904">
    <property type="entry name" value="Trans_IPPS_HH"/>
</dbReference>
<evidence type="ECO:0000313" key="7">
    <source>
        <dbReference type="EMBL" id="MBJ3778742.1"/>
    </source>
</evidence>
<comment type="caution">
    <text evidence="7">The sequence shown here is derived from an EMBL/GenBank/DDBJ whole genome shotgun (WGS) entry which is preliminary data.</text>
</comment>
<keyword evidence="6" id="KW-1133">Transmembrane helix</keyword>
<dbReference type="Proteomes" id="UP000609531">
    <property type="component" value="Unassembled WGS sequence"/>
</dbReference>
<gene>
    <name evidence="7" type="ORF">JCR33_23785</name>
</gene>
<keyword evidence="3" id="KW-0808">Transferase</keyword>
<name>A0A934IRF9_9HYPH</name>
<feature type="transmembrane region" description="Helical" evidence="6">
    <location>
        <begin position="127"/>
        <end position="149"/>
    </location>
</feature>
<keyword evidence="4" id="KW-0125">Carotenoid biosynthesis</keyword>
<evidence type="ECO:0000256" key="6">
    <source>
        <dbReference type="SAM" id="Phobius"/>
    </source>
</evidence>
<dbReference type="EMBL" id="JAEKJA010000037">
    <property type="protein sequence ID" value="MBJ3778742.1"/>
    <property type="molecule type" value="Genomic_DNA"/>
</dbReference>
<reference evidence="7" key="1">
    <citation type="submission" date="2020-12" db="EMBL/GenBank/DDBJ databases">
        <title>Bacterial taxonomy.</title>
        <authorList>
            <person name="Pan X."/>
        </authorList>
    </citation>
    <scope>NUCLEOTIDE SEQUENCE</scope>
    <source>
        <strain evidence="7">B2012</strain>
    </source>
</reference>
<dbReference type="SFLD" id="SFLDS00005">
    <property type="entry name" value="Isoprenoid_Synthase_Type_I"/>
    <property type="match status" value="1"/>
</dbReference>
<accession>A0A934IRF9</accession>
<sequence length="311" mass="32156">MTGAADYAHRSLANGSKSFSAAARLLPATARDDIARLYAWCRHCDDVIDGQVSGHGGARVEDAAERLAALTRKTDRVLAGEGTGDAVFDGFGAVAARHGISPRLVHDVLGGFAMDVDGARYATLDDLLLYCYGVAGAVGVMMALVLGVAPQDGDTLDRAADLGLAFQLTNIARDVVADAAVGRVYLPAQLLAAEGVAATPEAVADPANAAAAWRVADRLVGEAEHYYASAAVGVARLPYRAAWGIASAGAVYRAIGRRRRAGGPSALALRVGTSTADKAALIAGAAVTALVPEGPWHRRDRAGLWVRPPRP</sequence>
<organism evidence="7 8">
    <name type="scientific">Acuticoccus mangrovi</name>
    <dbReference type="NCBI Taxonomy" id="2796142"/>
    <lineage>
        <taxon>Bacteria</taxon>
        <taxon>Pseudomonadati</taxon>
        <taxon>Pseudomonadota</taxon>
        <taxon>Alphaproteobacteria</taxon>
        <taxon>Hyphomicrobiales</taxon>
        <taxon>Amorphaceae</taxon>
        <taxon>Acuticoccus</taxon>
    </lineage>
</organism>
<dbReference type="InterPro" id="IPR044843">
    <property type="entry name" value="Trans_IPPS_bact-type"/>
</dbReference>
<dbReference type="Gene3D" id="1.10.600.10">
    <property type="entry name" value="Farnesyl Diphosphate Synthase"/>
    <property type="match status" value="1"/>
</dbReference>
<dbReference type="FunFam" id="1.10.600.10:FF:000020">
    <property type="entry name" value="Phytoene synthase"/>
    <property type="match status" value="1"/>
</dbReference>
<dbReference type="PROSITE" id="PS01044">
    <property type="entry name" value="SQUALEN_PHYTOEN_SYN_1"/>
    <property type="match status" value="1"/>
</dbReference>
<evidence type="ECO:0000256" key="4">
    <source>
        <dbReference type="ARBA" id="ARBA00022746"/>
    </source>
</evidence>
<dbReference type="RefSeq" id="WP_198884643.1">
    <property type="nucleotide sequence ID" value="NZ_JAEKJA010000037.1"/>
</dbReference>
<keyword evidence="6" id="KW-0472">Membrane</keyword>
<proteinExistence type="inferred from homology"/>
<evidence type="ECO:0000313" key="8">
    <source>
        <dbReference type="Proteomes" id="UP000609531"/>
    </source>
</evidence>
<dbReference type="SFLD" id="SFLDG01018">
    <property type="entry name" value="Squalene/Phytoene_Synthase_Lik"/>
    <property type="match status" value="1"/>
</dbReference>
<dbReference type="GO" id="GO:0051996">
    <property type="term" value="F:squalene synthase [NAD(P)H] activity"/>
    <property type="evidence" value="ECO:0007669"/>
    <property type="project" value="InterPro"/>
</dbReference>
<evidence type="ECO:0000256" key="1">
    <source>
        <dbReference type="ARBA" id="ARBA00004684"/>
    </source>
</evidence>
<dbReference type="InterPro" id="IPR008949">
    <property type="entry name" value="Isoprenoid_synthase_dom_sf"/>
</dbReference>
<evidence type="ECO:0000256" key="3">
    <source>
        <dbReference type="ARBA" id="ARBA00022679"/>
    </source>
</evidence>
<dbReference type="AlphaFoldDB" id="A0A934IRF9"/>
<dbReference type="PANTHER" id="PTHR31480">
    <property type="entry name" value="BIFUNCTIONAL LYCOPENE CYCLASE/PHYTOENE SYNTHASE"/>
    <property type="match status" value="1"/>
</dbReference>
<dbReference type="Pfam" id="PF00494">
    <property type="entry name" value="SQS_PSY"/>
    <property type="match status" value="1"/>
</dbReference>
<evidence type="ECO:0000256" key="5">
    <source>
        <dbReference type="ARBA" id="ARBA00053028"/>
    </source>
</evidence>
<dbReference type="SFLD" id="SFLDG01212">
    <property type="entry name" value="Phytoene_synthase_like"/>
    <property type="match status" value="1"/>
</dbReference>
<comment type="pathway">
    <text evidence="1">Carotenoid biosynthesis; phytoene biosynthesis.</text>
</comment>
<comment type="cofactor">
    <cofactor evidence="5">
        <name>ATP</name>
        <dbReference type="ChEBI" id="CHEBI:30616"/>
    </cofactor>
</comment>
<dbReference type="GO" id="GO:0004311">
    <property type="term" value="F:geranylgeranyl diphosphate synthase activity"/>
    <property type="evidence" value="ECO:0007669"/>
    <property type="project" value="InterPro"/>
</dbReference>
<protein>
    <submittedName>
        <fullName evidence="7">Phytoene/squalene synthase family protein</fullName>
    </submittedName>
</protein>
<evidence type="ECO:0000256" key="2">
    <source>
        <dbReference type="ARBA" id="ARBA00006251"/>
    </source>
</evidence>
<dbReference type="PROSITE" id="PS01045">
    <property type="entry name" value="SQUALEN_PHYTOEN_SYN_2"/>
    <property type="match status" value="1"/>
</dbReference>
<dbReference type="InterPro" id="IPR002060">
    <property type="entry name" value="Squ/phyt_synthse"/>
</dbReference>
<keyword evidence="6" id="KW-0812">Transmembrane</keyword>
<keyword evidence="8" id="KW-1185">Reference proteome</keyword>